<comment type="caution">
    <text evidence="2">The sequence shown here is derived from an EMBL/GenBank/DDBJ whole genome shotgun (WGS) entry which is preliminary data.</text>
</comment>
<proteinExistence type="predicted"/>
<protein>
    <submittedName>
        <fullName evidence="2">Uncharacterized protein</fullName>
    </submittedName>
</protein>
<sequence>MDLTGEGDDHESDAAVKPAVEPRAGPTSRSDVRRHGVGRQVLVPVSDFTDSNPAVTPGASESNPTGSNPAVQPGARAVRASRRPTAPVEPVLNEYELQREQNIARNKSRLDGHLEVVRAAIYGAEETSDPPTEQTLILPSDLPLSETSDPPLSETSDPPLSETSDPPVMHDLTIHLQDPDQVVAAFTAPARTGRTTTTRPTSIPLPSVVSEHGMDCTWGSTQRVK</sequence>
<dbReference type="Proteomes" id="UP001190700">
    <property type="component" value="Unassembled WGS sequence"/>
</dbReference>
<evidence type="ECO:0000313" key="3">
    <source>
        <dbReference type="Proteomes" id="UP001190700"/>
    </source>
</evidence>
<gene>
    <name evidence="2" type="ORF">CYMTET_11984</name>
</gene>
<evidence type="ECO:0000256" key="1">
    <source>
        <dbReference type="SAM" id="MobiDB-lite"/>
    </source>
</evidence>
<feature type="compositionally biased region" description="Low complexity" evidence="1">
    <location>
        <begin position="189"/>
        <end position="201"/>
    </location>
</feature>
<evidence type="ECO:0000313" key="2">
    <source>
        <dbReference type="EMBL" id="KAK3280167.1"/>
    </source>
</evidence>
<accession>A0AAE0GLH1</accession>
<keyword evidence="3" id="KW-1185">Reference proteome</keyword>
<feature type="compositionally biased region" description="Polar residues" evidence="1">
    <location>
        <begin position="48"/>
        <end position="70"/>
    </location>
</feature>
<dbReference type="AlphaFoldDB" id="A0AAE0GLH1"/>
<dbReference type="EMBL" id="LGRX02004505">
    <property type="protein sequence ID" value="KAK3280167.1"/>
    <property type="molecule type" value="Genomic_DNA"/>
</dbReference>
<reference evidence="2 3" key="1">
    <citation type="journal article" date="2015" name="Genome Biol. Evol.">
        <title>Comparative Genomics of a Bacterivorous Green Alga Reveals Evolutionary Causalities and Consequences of Phago-Mixotrophic Mode of Nutrition.</title>
        <authorList>
            <person name="Burns J.A."/>
            <person name="Paasch A."/>
            <person name="Narechania A."/>
            <person name="Kim E."/>
        </authorList>
    </citation>
    <scope>NUCLEOTIDE SEQUENCE [LARGE SCALE GENOMIC DNA]</scope>
    <source>
        <strain evidence="2 3">PLY_AMNH</strain>
    </source>
</reference>
<feature type="compositionally biased region" description="Acidic residues" evidence="1">
    <location>
        <begin position="1"/>
        <end position="11"/>
    </location>
</feature>
<feature type="region of interest" description="Disordered" evidence="1">
    <location>
        <begin position="123"/>
        <end position="171"/>
    </location>
</feature>
<feature type="region of interest" description="Disordered" evidence="1">
    <location>
        <begin position="1"/>
        <end position="91"/>
    </location>
</feature>
<name>A0AAE0GLH1_9CHLO</name>
<feature type="compositionally biased region" description="Polar residues" evidence="1">
    <location>
        <begin position="145"/>
        <end position="164"/>
    </location>
</feature>
<feature type="region of interest" description="Disordered" evidence="1">
    <location>
        <begin position="189"/>
        <end position="225"/>
    </location>
</feature>
<organism evidence="2 3">
    <name type="scientific">Cymbomonas tetramitiformis</name>
    <dbReference type="NCBI Taxonomy" id="36881"/>
    <lineage>
        <taxon>Eukaryota</taxon>
        <taxon>Viridiplantae</taxon>
        <taxon>Chlorophyta</taxon>
        <taxon>Pyramimonadophyceae</taxon>
        <taxon>Pyramimonadales</taxon>
        <taxon>Pyramimonadaceae</taxon>
        <taxon>Cymbomonas</taxon>
    </lineage>
</organism>